<keyword evidence="7 11" id="KW-0547">Nucleotide-binding</keyword>
<dbReference type="GO" id="GO:0005524">
    <property type="term" value="F:ATP binding"/>
    <property type="evidence" value="ECO:0007669"/>
    <property type="project" value="UniProtKB-UniRule"/>
</dbReference>
<keyword evidence="6" id="KW-0677">Repeat</keyword>
<dbReference type="SMART" id="SM00382">
    <property type="entry name" value="AAA"/>
    <property type="match status" value="2"/>
</dbReference>
<dbReference type="RefSeq" id="WP_254006659.1">
    <property type="nucleotide sequence ID" value="NZ_OW659477.1"/>
</dbReference>
<dbReference type="Proteomes" id="UP001154095">
    <property type="component" value="Chromosome"/>
</dbReference>
<accession>A0AAU9VK54</accession>
<dbReference type="EMBL" id="OW659477">
    <property type="protein sequence ID" value="CAH2762978.1"/>
    <property type="molecule type" value="Genomic_DNA"/>
</dbReference>
<feature type="domain" description="ABC transporter" evidence="12">
    <location>
        <begin position="6"/>
        <end position="242"/>
    </location>
</feature>
<comment type="catalytic activity">
    <reaction evidence="11">
        <text>D-galactose(out) + ATP + H2O = D-galactose(in) + ADP + phosphate + H(+)</text>
        <dbReference type="Rhea" id="RHEA:60156"/>
        <dbReference type="ChEBI" id="CHEBI:4139"/>
        <dbReference type="ChEBI" id="CHEBI:15377"/>
        <dbReference type="ChEBI" id="CHEBI:15378"/>
        <dbReference type="ChEBI" id="CHEBI:30616"/>
        <dbReference type="ChEBI" id="CHEBI:43474"/>
        <dbReference type="ChEBI" id="CHEBI:456216"/>
        <dbReference type="EC" id="7.5.2.11"/>
    </reaction>
</comment>
<reference evidence="14" key="1">
    <citation type="submission" date="2022-04" db="EMBL/GenBank/DDBJ databases">
        <authorList>
            <person name="Forde T."/>
        </authorList>
    </citation>
    <scope>NUCLEOTIDE SEQUENCE</scope>
    <source>
        <strain evidence="14">A18Y016a</strain>
        <strain evidence="13">A18Y020d</strain>
    </source>
</reference>
<comment type="similarity">
    <text evidence="11">Belongs to the ABC transporter superfamily.</text>
</comment>
<dbReference type="GO" id="GO:0016887">
    <property type="term" value="F:ATP hydrolysis activity"/>
    <property type="evidence" value="ECO:0007669"/>
    <property type="project" value="InterPro"/>
</dbReference>
<keyword evidence="8 11" id="KW-0067">ATP-binding</keyword>
<dbReference type="PROSITE" id="PS00211">
    <property type="entry name" value="ABC_TRANSPORTER_1"/>
    <property type="match status" value="1"/>
</dbReference>
<dbReference type="CDD" id="cd03216">
    <property type="entry name" value="ABC_Carb_Monos_I"/>
    <property type="match status" value="1"/>
</dbReference>
<keyword evidence="3 11" id="KW-0813">Transport</keyword>
<evidence type="ECO:0000256" key="5">
    <source>
        <dbReference type="ARBA" id="ARBA00022597"/>
    </source>
</evidence>
<protein>
    <recommendedName>
        <fullName evidence="11">Ribose/galactose/methyl galactoside import ATP-binding protein</fullName>
        <ecNumber evidence="11">7.5.2.11</ecNumber>
    </recommendedName>
</protein>
<comment type="subcellular location">
    <subcellularLocation>
        <location evidence="2">Cell inner membrane</location>
    </subcellularLocation>
    <subcellularLocation>
        <location evidence="1 11">Cell membrane</location>
        <topology evidence="1 11">Peripheral membrane protein</topology>
    </subcellularLocation>
</comment>
<comment type="function">
    <text evidence="11">Part of an ABC transporter complex involved in carbohydrate import. Could be involved in ribose, galactose and/or methyl galactoside import. Responsible for energy coupling to the transport system.</text>
</comment>
<dbReference type="SUPFAM" id="SSF52540">
    <property type="entry name" value="P-loop containing nucleoside triphosphate hydrolases"/>
    <property type="match status" value="2"/>
</dbReference>
<dbReference type="AlphaFoldDB" id="A0AAU9VK54"/>
<evidence type="ECO:0000259" key="12">
    <source>
        <dbReference type="PROSITE" id="PS50893"/>
    </source>
</evidence>
<keyword evidence="5 11" id="KW-0762">Sugar transport</keyword>
<gene>
    <name evidence="14" type="primary">mglA_2</name>
    <name evidence="13" type="synonym">mglA_1</name>
    <name evidence="14" type="ORF">ERYAMS2_01480</name>
    <name evidence="13" type="ORF">ERYAMS_01187</name>
</gene>
<dbReference type="EC" id="7.5.2.11" evidence="11"/>
<evidence type="ECO:0000256" key="4">
    <source>
        <dbReference type="ARBA" id="ARBA00022475"/>
    </source>
</evidence>
<evidence type="ECO:0000313" key="16">
    <source>
        <dbReference type="Proteomes" id="UP001154111"/>
    </source>
</evidence>
<dbReference type="Proteomes" id="UP001154111">
    <property type="component" value="Chromosome"/>
</dbReference>
<dbReference type="GO" id="GO:0043211">
    <property type="term" value="F:ABC-type carbohydrate transporter activity"/>
    <property type="evidence" value="ECO:0007669"/>
    <property type="project" value="UniProtKB-UniRule"/>
</dbReference>
<dbReference type="FunFam" id="3.40.50.300:FF:000126">
    <property type="entry name" value="Galactose/methyl galactoside import ATP-binding protein MglA"/>
    <property type="match status" value="1"/>
</dbReference>
<evidence type="ECO:0000256" key="1">
    <source>
        <dbReference type="ARBA" id="ARBA00004202"/>
    </source>
</evidence>
<dbReference type="InterPro" id="IPR017871">
    <property type="entry name" value="ABC_transporter-like_CS"/>
</dbReference>
<dbReference type="GO" id="GO:0005886">
    <property type="term" value="C:plasma membrane"/>
    <property type="evidence" value="ECO:0007669"/>
    <property type="project" value="UniProtKB-SubCell"/>
</dbReference>
<keyword evidence="15" id="KW-1185">Reference proteome</keyword>
<evidence type="ECO:0000256" key="8">
    <source>
        <dbReference type="ARBA" id="ARBA00022840"/>
    </source>
</evidence>
<dbReference type="EMBL" id="OW659496">
    <property type="protein sequence ID" value="CAH2762945.1"/>
    <property type="molecule type" value="Genomic_DNA"/>
</dbReference>
<dbReference type="InterPro" id="IPR003593">
    <property type="entry name" value="AAA+_ATPase"/>
</dbReference>
<name>A0AAU9VK54_9FIRM</name>
<evidence type="ECO:0000256" key="11">
    <source>
        <dbReference type="RuleBase" id="RU367029"/>
    </source>
</evidence>
<dbReference type="InterPro" id="IPR050107">
    <property type="entry name" value="ABC_carbohydrate_import_ATPase"/>
</dbReference>
<dbReference type="CDD" id="cd03215">
    <property type="entry name" value="ABC_Carb_Monos_II"/>
    <property type="match status" value="1"/>
</dbReference>
<keyword evidence="4 11" id="KW-1003">Cell membrane</keyword>
<dbReference type="InterPro" id="IPR003439">
    <property type="entry name" value="ABC_transporter-like_ATP-bd"/>
</dbReference>
<feature type="domain" description="ABC transporter" evidence="12">
    <location>
        <begin position="253"/>
        <end position="499"/>
    </location>
</feature>
<dbReference type="GO" id="GO:0015749">
    <property type="term" value="P:monosaccharide transmembrane transport"/>
    <property type="evidence" value="ECO:0007669"/>
    <property type="project" value="UniProtKB-ARBA"/>
</dbReference>
<dbReference type="PANTHER" id="PTHR43790:SF7">
    <property type="entry name" value="GALACTOSE_METHYL GALACTOSIDE IMPORT ATP-BINDING PROTEIN MGLA"/>
    <property type="match status" value="1"/>
</dbReference>
<evidence type="ECO:0000256" key="2">
    <source>
        <dbReference type="ARBA" id="ARBA00004533"/>
    </source>
</evidence>
<dbReference type="FunFam" id="3.40.50.300:FF:000127">
    <property type="entry name" value="Ribose import ATP-binding protein RbsA"/>
    <property type="match status" value="1"/>
</dbReference>
<evidence type="ECO:0000256" key="10">
    <source>
        <dbReference type="ARBA" id="ARBA00023136"/>
    </source>
</evidence>
<keyword evidence="14" id="KW-0378">Hydrolase</keyword>
<evidence type="ECO:0000313" key="13">
    <source>
        <dbReference type="EMBL" id="CAH2762945.1"/>
    </source>
</evidence>
<sequence length="500" mass="55555">MSEYILEMKDINKTFPGVKALDHVNLRLKPGTVHALMGENGAGKSTLMKCLYGIYHRDSGSVIFNGNEVEFKDAKEAIDSGISMIHQELQPIRMMTVGENIFLGNYPMTKFKTVDHKKMYEETDRLLKEVGLDVEPTTLLNELTVSQMQSIEIAKAISHNAKVVIMDEPTSSLTATEVEKLFAIIDKLTKKGIAIVYISHKMDEILRISDEITIMRDGCYVGTWPASEMTNDSIIKNMVGRELKSLFPPKTNEPTEEVVLRVENLTSPNPLSFKECYFELKRGEILGVGGLVGAQRTELMEAIYGMRAIDHGIVKLGDKQLVVNRPQDAIRNGIALVTEDRRGNGIFGVLSVSDNVAIASIDQYIHKGLLDDKKIGEVVDSSIDRLNIKTASKKTHIENLSGGNQQKVILSRWLANNPDILILDEPTRGIDVGAKFEIYQIINELAAEGKSIIMISSEMAELLGVSDRIMVMCEGRVSGFLDKKEATQESVMTLATKFME</sequence>
<keyword evidence="10 11" id="KW-0472">Membrane</keyword>
<evidence type="ECO:0000313" key="14">
    <source>
        <dbReference type="EMBL" id="CAH2762978.1"/>
    </source>
</evidence>
<evidence type="ECO:0000256" key="7">
    <source>
        <dbReference type="ARBA" id="ARBA00022741"/>
    </source>
</evidence>
<dbReference type="Gene3D" id="3.40.50.300">
    <property type="entry name" value="P-loop containing nucleotide triphosphate hydrolases"/>
    <property type="match status" value="2"/>
</dbReference>
<evidence type="ECO:0000256" key="9">
    <source>
        <dbReference type="ARBA" id="ARBA00022967"/>
    </source>
</evidence>
<evidence type="ECO:0000256" key="3">
    <source>
        <dbReference type="ARBA" id="ARBA00022448"/>
    </source>
</evidence>
<dbReference type="PROSITE" id="PS50893">
    <property type="entry name" value="ABC_TRANSPORTER_2"/>
    <property type="match status" value="2"/>
</dbReference>
<dbReference type="Pfam" id="PF00005">
    <property type="entry name" value="ABC_tran"/>
    <property type="match status" value="2"/>
</dbReference>
<evidence type="ECO:0000313" key="15">
    <source>
        <dbReference type="Proteomes" id="UP001154095"/>
    </source>
</evidence>
<evidence type="ECO:0000256" key="6">
    <source>
        <dbReference type="ARBA" id="ARBA00022737"/>
    </source>
</evidence>
<dbReference type="InterPro" id="IPR027417">
    <property type="entry name" value="P-loop_NTPase"/>
</dbReference>
<proteinExistence type="inferred from homology"/>
<keyword evidence="9 11" id="KW-1278">Translocase</keyword>
<dbReference type="PANTHER" id="PTHR43790">
    <property type="entry name" value="CARBOHYDRATE TRANSPORT ATP-BINDING PROTEIN MG119-RELATED"/>
    <property type="match status" value="1"/>
</dbReference>
<organism evidence="14 16">
    <name type="scientific">Erysipelothrix amsterdamensis</name>
    <dbReference type="NCBI Taxonomy" id="2929157"/>
    <lineage>
        <taxon>Bacteria</taxon>
        <taxon>Bacillati</taxon>
        <taxon>Bacillota</taxon>
        <taxon>Erysipelotrichia</taxon>
        <taxon>Erysipelotrichales</taxon>
        <taxon>Erysipelotrichaceae</taxon>
        <taxon>Erysipelothrix</taxon>
    </lineage>
</organism>